<evidence type="ECO:0000313" key="6">
    <source>
        <dbReference type="EMBL" id="MFD1515438.1"/>
    </source>
</evidence>
<evidence type="ECO:0000256" key="3">
    <source>
        <dbReference type="RuleBase" id="RU000590"/>
    </source>
</evidence>
<comment type="caution">
    <text evidence="6">The sequence shown here is derived from an EMBL/GenBank/DDBJ whole genome shotgun (WGS) entry which is preliminary data.</text>
</comment>
<feature type="domain" description="Peptidase M24" evidence="4">
    <location>
        <begin position="152"/>
        <end position="380"/>
    </location>
</feature>
<dbReference type="Pfam" id="PF00557">
    <property type="entry name" value="Peptidase_M24"/>
    <property type="match status" value="1"/>
</dbReference>
<dbReference type="Gene3D" id="3.90.230.10">
    <property type="entry name" value="Creatinase/methionine aminopeptidase superfamily"/>
    <property type="match status" value="1"/>
</dbReference>
<dbReference type="PROSITE" id="PS00491">
    <property type="entry name" value="PROLINE_PEPTIDASE"/>
    <property type="match status" value="1"/>
</dbReference>
<dbReference type="InterPro" id="IPR001131">
    <property type="entry name" value="Peptidase_M24B_aminopep-P_CS"/>
</dbReference>
<dbReference type="AlphaFoldDB" id="A0ABD6AZW0"/>
<dbReference type="PANTHER" id="PTHR46112">
    <property type="entry name" value="AMINOPEPTIDASE"/>
    <property type="match status" value="1"/>
</dbReference>
<name>A0ABD6AZW0_9EURY</name>
<dbReference type="Proteomes" id="UP001597187">
    <property type="component" value="Unassembled WGS sequence"/>
</dbReference>
<comment type="similarity">
    <text evidence="3">Belongs to the peptidase M24B family.</text>
</comment>
<dbReference type="GO" id="GO:0016787">
    <property type="term" value="F:hydrolase activity"/>
    <property type="evidence" value="ECO:0007669"/>
    <property type="project" value="UniProtKB-KW"/>
</dbReference>
<protein>
    <submittedName>
        <fullName evidence="6">M24 family metallopeptidase</fullName>
    </submittedName>
</protein>
<dbReference type="RefSeq" id="WP_250875353.1">
    <property type="nucleotide sequence ID" value="NZ_JALXFV010000008.1"/>
</dbReference>
<sequence length="396" mass="43260">MQPDLSTLDTFLDDHGADGYLVYADAEDSTQRYLSGFDAPDPFLTLYDGDVHLLVSSLEYGRAKKAERPATVARHADYDHMAKVEEHGFEEGTDRVFTDFLADHGVESVVTPEDFPLATADGLRDLGVSVEAEREGVVDDIRAVKTDEEVDHVKEAQKANERAMARAEELIGEATVETGTDAGSGVLVHEGEVLTSERVTREIEMELLRHGCALDETIVACGADAADPHDRGSGPLRADESIIVDIFPRDKETKYFADMTRTFVKGEPNDTVAEWYDLTQEAKEAAFDALEPGATGKDVHDAVCDVYEAAGWPTLRSDETTETGFIHSTGHGVGLDIHEGPSLSPRGDELKPGHVVTIEPGLYDPEFGGVRIEDIAVVTEDGYENFTDYPEELVVE</sequence>
<evidence type="ECO:0000256" key="1">
    <source>
        <dbReference type="ARBA" id="ARBA00022723"/>
    </source>
</evidence>
<dbReference type="InterPro" id="IPR036005">
    <property type="entry name" value="Creatinase/aminopeptidase-like"/>
</dbReference>
<proteinExistence type="inferred from homology"/>
<keyword evidence="2" id="KW-0378">Hydrolase</keyword>
<dbReference type="Pfam" id="PF01321">
    <property type="entry name" value="Creatinase_N"/>
    <property type="match status" value="1"/>
</dbReference>
<dbReference type="InterPro" id="IPR000587">
    <property type="entry name" value="Creatinase_N"/>
</dbReference>
<accession>A0ABD6AZW0</accession>
<organism evidence="6 7">
    <name type="scientific">Halomarina rubra</name>
    <dbReference type="NCBI Taxonomy" id="2071873"/>
    <lineage>
        <taxon>Archaea</taxon>
        <taxon>Methanobacteriati</taxon>
        <taxon>Methanobacteriota</taxon>
        <taxon>Stenosarchaea group</taxon>
        <taxon>Halobacteria</taxon>
        <taxon>Halobacteriales</taxon>
        <taxon>Natronomonadaceae</taxon>
        <taxon>Halomarina</taxon>
    </lineage>
</organism>
<dbReference type="Gene3D" id="3.40.350.10">
    <property type="entry name" value="Creatinase/prolidase N-terminal domain"/>
    <property type="match status" value="1"/>
</dbReference>
<keyword evidence="7" id="KW-1185">Reference proteome</keyword>
<evidence type="ECO:0000313" key="7">
    <source>
        <dbReference type="Proteomes" id="UP001597187"/>
    </source>
</evidence>
<evidence type="ECO:0000259" key="5">
    <source>
        <dbReference type="Pfam" id="PF01321"/>
    </source>
</evidence>
<dbReference type="PANTHER" id="PTHR46112:SF2">
    <property type="entry name" value="XAA-PRO AMINOPEPTIDASE P-RELATED"/>
    <property type="match status" value="1"/>
</dbReference>
<dbReference type="InterPro" id="IPR050659">
    <property type="entry name" value="Peptidase_M24B"/>
</dbReference>
<evidence type="ECO:0000259" key="4">
    <source>
        <dbReference type="Pfam" id="PF00557"/>
    </source>
</evidence>
<gene>
    <name evidence="6" type="ORF">ACFSBT_19330</name>
</gene>
<keyword evidence="1 3" id="KW-0479">Metal-binding</keyword>
<reference evidence="6 7" key="1">
    <citation type="journal article" date="2019" name="Int. J. Syst. Evol. Microbiol.">
        <title>The Global Catalogue of Microorganisms (GCM) 10K type strain sequencing project: providing services to taxonomists for standard genome sequencing and annotation.</title>
        <authorList>
            <consortium name="The Broad Institute Genomics Platform"/>
            <consortium name="The Broad Institute Genome Sequencing Center for Infectious Disease"/>
            <person name="Wu L."/>
            <person name="Ma J."/>
        </authorList>
    </citation>
    <scope>NUCLEOTIDE SEQUENCE [LARGE SCALE GENOMIC DNA]</scope>
    <source>
        <strain evidence="6 7">CGMCC 1.12563</strain>
    </source>
</reference>
<feature type="domain" description="Creatinase N-terminal" evidence="5">
    <location>
        <begin position="6"/>
        <end position="108"/>
    </location>
</feature>
<dbReference type="SUPFAM" id="SSF55920">
    <property type="entry name" value="Creatinase/aminopeptidase"/>
    <property type="match status" value="1"/>
</dbReference>
<dbReference type="GO" id="GO:0046872">
    <property type="term" value="F:metal ion binding"/>
    <property type="evidence" value="ECO:0007669"/>
    <property type="project" value="UniProtKB-KW"/>
</dbReference>
<evidence type="ECO:0000256" key="2">
    <source>
        <dbReference type="ARBA" id="ARBA00022801"/>
    </source>
</evidence>
<dbReference type="InterPro" id="IPR029149">
    <property type="entry name" value="Creatin/AminoP/Spt16_N"/>
</dbReference>
<dbReference type="InterPro" id="IPR000994">
    <property type="entry name" value="Pept_M24"/>
</dbReference>
<dbReference type="EMBL" id="JBHUDC010000008">
    <property type="protein sequence ID" value="MFD1515438.1"/>
    <property type="molecule type" value="Genomic_DNA"/>
</dbReference>